<dbReference type="Proteomes" id="UP000256645">
    <property type="component" value="Unassembled WGS sequence"/>
</dbReference>
<accession>A0A3D8SPK0</accession>
<proteinExistence type="predicted"/>
<reference evidence="2 3" key="1">
    <citation type="journal article" date="2018" name="IMA Fungus">
        <title>IMA Genome-F 9: Draft genome sequence of Annulohypoxylon stygium, Aspergillus mulundensis, Berkeleyomyces basicola (syn. Thielaviopsis basicola), Ceratocystis smalleyi, two Cercospora beticola strains, Coleophoma cylindrospora, Fusarium fracticaudum, Phialophora cf. hyalina, and Morchella septimelata.</title>
        <authorList>
            <person name="Wingfield B.D."/>
            <person name="Bills G.F."/>
            <person name="Dong Y."/>
            <person name="Huang W."/>
            <person name="Nel W.J."/>
            <person name="Swalarsk-Parry B.S."/>
            <person name="Vaghefi N."/>
            <person name="Wilken P.M."/>
            <person name="An Z."/>
            <person name="de Beer Z.W."/>
            <person name="De Vos L."/>
            <person name="Chen L."/>
            <person name="Duong T.A."/>
            <person name="Gao Y."/>
            <person name="Hammerbacher A."/>
            <person name="Kikkert J.R."/>
            <person name="Li Y."/>
            <person name="Li H."/>
            <person name="Li K."/>
            <person name="Li Q."/>
            <person name="Liu X."/>
            <person name="Ma X."/>
            <person name="Naidoo K."/>
            <person name="Pethybridge S.J."/>
            <person name="Sun J."/>
            <person name="Steenkamp E.T."/>
            <person name="van der Nest M.A."/>
            <person name="van Wyk S."/>
            <person name="Wingfield M.J."/>
            <person name="Xiong C."/>
            <person name="Yue Q."/>
            <person name="Zhang X."/>
        </authorList>
    </citation>
    <scope>NUCLEOTIDE SEQUENCE [LARGE SCALE GENOMIC DNA]</scope>
    <source>
        <strain evidence="2 3">BP6252</strain>
    </source>
</reference>
<dbReference type="PANTHER" id="PTHR35563:SF2">
    <property type="entry name" value="BARREL METAL-DEPENDENT HYDROLASE, PUTATIVE (AFU_ORTHOLOGUE AFUA_1G16240)-RELATED"/>
    <property type="match status" value="1"/>
</dbReference>
<dbReference type="InterPro" id="IPR032466">
    <property type="entry name" value="Metal_Hydrolase"/>
</dbReference>
<dbReference type="Gene3D" id="3.20.20.140">
    <property type="entry name" value="Metal-dependent hydrolases"/>
    <property type="match status" value="1"/>
</dbReference>
<dbReference type="InterPro" id="IPR006680">
    <property type="entry name" value="Amidohydro-rel"/>
</dbReference>
<dbReference type="PANTHER" id="PTHR35563">
    <property type="entry name" value="BARREL METAL-DEPENDENT HYDROLASE, PUTATIVE (AFU_ORTHOLOGUE AFUA_1G16240)-RELATED"/>
    <property type="match status" value="1"/>
</dbReference>
<evidence type="ECO:0000259" key="1">
    <source>
        <dbReference type="Pfam" id="PF04909"/>
    </source>
</evidence>
<dbReference type="EMBL" id="PDLM01000001">
    <property type="protein sequence ID" value="RDW88249.1"/>
    <property type="molecule type" value="Genomic_DNA"/>
</dbReference>
<sequence>MSKDITKEIPSGSWDSHMHVVDPGLYPLSSSAQYTPSPHTISQAMAFESSVGISNIVLVQPSIYGNDNSCMLDALKELGPDRARAVVTFDPEEIDEKTLQEWHTIGVRGVRLNFVSVGKKVEKEELFAAMRAYANLIRPFDWVLQLYIHMADIPILAEIVPDLGVKVCIDHFGQPTLPAPGSDDPFAISGDPYQLKGFSSLISLLKQGNTYVKLSAPYRLSKQPDQVDLEPLGRELVKVAGMTRLVFSTDWPHTRFEGLDIRPYMAKAIEWCDGDKILVDRLFRSNAEDLWGVKR</sequence>
<dbReference type="GO" id="GO:0016787">
    <property type="term" value="F:hydrolase activity"/>
    <property type="evidence" value="ECO:0007669"/>
    <property type="project" value="InterPro"/>
</dbReference>
<dbReference type="SUPFAM" id="SSF51556">
    <property type="entry name" value="Metallo-dependent hydrolases"/>
    <property type="match status" value="1"/>
</dbReference>
<organism evidence="2 3">
    <name type="scientific">Coleophoma cylindrospora</name>
    <dbReference type="NCBI Taxonomy" id="1849047"/>
    <lineage>
        <taxon>Eukaryota</taxon>
        <taxon>Fungi</taxon>
        <taxon>Dikarya</taxon>
        <taxon>Ascomycota</taxon>
        <taxon>Pezizomycotina</taxon>
        <taxon>Leotiomycetes</taxon>
        <taxon>Helotiales</taxon>
        <taxon>Dermateaceae</taxon>
        <taxon>Coleophoma</taxon>
    </lineage>
</organism>
<protein>
    <recommendedName>
        <fullName evidence="1">Amidohydrolase-related domain-containing protein</fullName>
    </recommendedName>
</protein>
<dbReference type="InterPro" id="IPR052358">
    <property type="entry name" value="Aro_Compnd_Degr_Hydrolases"/>
</dbReference>
<dbReference type="OrthoDB" id="2135488at2759"/>
<keyword evidence="3" id="KW-1185">Reference proteome</keyword>
<dbReference type="Pfam" id="PF04909">
    <property type="entry name" value="Amidohydro_2"/>
    <property type="match status" value="1"/>
</dbReference>
<name>A0A3D8SPK0_9HELO</name>
<dbReference type="AlphaFoldDB" id="A0A3D8SPK0"/>
<evidence type="ECO:0000313" key="2">
    <source>
        <dbReference type="EMBL" id="RDW88249.1"/>
    </source>
</evidence>
<comment type="caution">
    <text evidence="2">The sequence shown here is derived from an EMBL/GenBank/DDBJ whole genome shotgun (WGS) entry which is preliminary data.</text>
</comment>
<evidence type="ECO:0000313" key="3">
    <source>
        <dbReference type="Proteomes" id="UP000256645"/>
    </source>
</evidence>
<gene>
    <name evidence="2" type="ORF">BP6252_00281</name>
</gene>
<feature type="domain" description="Amidohydrolase-related" evidence="1">
    <location>
        <begin position="14"/>
        <end position="292"/>
    </location>
</feature>